<dbReference type="AlphaFoldDB" id="A0AAJ6YFM1"/>
<evidence type="ECO:0000256" key="8">
    <source>
        <dbReference type="SAM" id="Phobius"/>
    </source>
</evidence>
<evidence type="ECO:0000256" key="2">
    <source>
        <dbReference type="ARBA" id="ARBA00008937"/>
    </source>
</evidence>
<dbReference type="CDD" id="cd12212">
    <property type="entry name" value="Fis1"/>
    <property type="match status" value="1"/>
</dbReference>
<dbReference type="PANTHER" id="PTHR13247">
    <property type="entry name" value="TETRATRICOPEPTIDE REPEAT PROTEIN 11 TPR REPEAT PROTEIN 11"/>
    <property type="match status" value="1"/>
</dbReference>
<dbReference type="Pfam" id="PF14853">
    <property type="entry name" value="Fis1_TPR_C"/>
    <property type="match status" value="1"/>
</dbReference>
<keyword evidence="9" id="KW-1185">Reference proteome</keyword>
<dbReference type="GO" id="GO:0005778">
    <property type="term" value="C:peroxisomal membrane"/>
    <property type="evidence" value="ECO:0007669"/>
    <property type="project" value="TreeGrafter"/>
</dbReference>
<comment type="subcellular location">
    <subcellularLocation>
        <location evidence="1">Mitochondrion outer membrane</location>
        <topology evidence="1">Single-pass membrane protein</topology>
    </subcellularLocation>
</comment>
<protein>
    <submittedName>
        <fullName evidence="10">Mitochondrial fission 1 protein</fullName>
    </submittedName>
</protein>
<accession>A0AAJ6YFM1</accession>
<dbReference type="GeneID" id="105361612"/>
<evidence type="ECO:0000256" key="3">
    <source>
        <dbReference type="ARBA" id="ARBA00022692"/>
    </source>
</evidence>
<gene>
    <name evidence="10" type="primary">LOC105361612</name>
</gene>
<keyword evidence="7 8" id="KW-0472">Membrane</keyword>
<evidence type="ECO:0000256" key="5">
    <source>
        <dbReference type="ARBA" id="ARBA00022989"/>
    </source>
</evidence>
<feature type="transmembrane region" description="Helical" evidence="8">
    <location>
        <begin position="124"/>
        <end position="142"/>
    </location>
</feature>
<keyword evidence="4" id="KW-1000">Mitochondrion outer membrane</keyword>
<dbReference type="SUPFAM" id="SSF48452">
    <property type="entry name" value="TPR-like"/>
    <property type="match status" value="1"/>
</dbReference>
<dbReference type="Pfam" id="PF14852">
    <property type="entry name" value="Fis1_TPR_N"/>
    <property type="match status" value="1"/>
</dbReference>
<evidence type="ECO:0000313" key="9">
    <source>
        <dbReference type="Proteomes" id="UP000695007"/>
    </source>
</evidence>
<reference evidence="10" key="1">
    <citation type="submission" date="2025-08" db="UniProtKB">
        <authorList>
            <consortium name="RefSeq"/>
        </authorList>
    </citation>
    <scope>IDENTIFICATION</scope>
</reference>
<dbReference type="GO" id="GO:0005741">
    <property type="term" value="C:mitochondrial outer membrane"/>
    <property type="evidence" value="ECO:0007669"/>
    <property type="project" value="UniProtKB-SubCell"/>
</dbReference>
<evidence type="ECO:0000256" key="6">
    <source>
        <dbReference type="ARBA" id="ARBA00023128"/>
    </source>
</evidence>
<evidence type="ECO:0000256" key="1">
    <source>
        <dbReference type="ARBA" id="ARBA00004572"/>
    </source>
</evidence>
<comment type="similarity">
    <text evidence="2">Belongs to the FIS1 family.</text>
</comment>
<dbReference type="KEGG" id="csol:105361612"/>
<dbReference type="GO" id="GO:0000422">
    <property type="term" value="P:autophagy of mitochondrion"/>
    <property type="evidence" value="ECO:0007669"/>
    <property type="project" value="TreeGrafter"/>
</dbReference>
<dbReference type="Gene3D" id="1.25.40.10">
    <property type="entry name" value="Tetratricopeptide repeat domain"/>
    <property type="match status" value="1"/>
</dbReference>
<dbReference type="InterPro" id="IPR028058">
    <property type="entry name" value="Fis1_TPR_N"/>
</dbReference>
<organism evidence="9 10">
    <name type="scientific">Ceratosolen solmsi marchali</name>
    <dbReference type="NCBI Taxonomy" id="326594"/>
    <lineage>
        <taxon>Eukaryota</taxon>
        <taxon>Metazoa</taxon>
        <taxon>Ecdysozoa</taxon>
        <taxon>Arthropoda</taxon>
        <taxon>Hexapoda</taxon>
        <taxon>Insecta</taxon>
        <taxon>Pterygota</taxon>
        <taxon>Neoptera</taxon>
        <taxon>Endopterygota</taxon>
        <taxon>Hymenoptera</taxon>
        <taxon>Apocrita</taxon>
        <taxon>Proctotrupomorpha</taxon>
        <taxon>Chalcidoidea</taxon>
        <taxon>Agaonidae</taxon>
        <taxon>Agaoninae</taxon>
        <taxon>Ceratosolen</taxon>
    </lineage>
</organism>
<evidence type="ECO:0000256" key="4">
    <source>
        <dbReference type="ARBA" id="ARBA00022787"/>
    </source>
</evidence>
<dbReference type="GO" id="GO:0043653">
    <property type="term" value="P:mitochondrial fragmentation involved in apoptotic process"/>
    <property type="evidence" value="ECO:0007669"/>
    <property type="project" value="TreeGrafter"/>
</dbReference>
<proteinExistence type="inferred from homology"/>
<evidence type="ECO:0000313" key="10">
    <source>
        <dbReference type="RefSeq" id="XP_011497166.1"/>
    </source>
</evidence>
<sequence>MDDILDEMTSAQDLKKFEREYNITLLNGNLDPKVQFQYAWCLVRSKYSSDIYKGILLLKNLLDTSSMERRDCMYYLAIGHARIKEYNKALEYINLFSTTEPGNTQIEHLESLIRNKLREKRDRNGSLIAIAGITSLISIFLMKK</sequence>
<keyword evidence="3 8" id="KW-0812">Transmembrane</keyword>
<dbReference type="InterPro" id="IPR033745">
    <property type="entry name" value="Fis1_cytosol"/>
</dbReference>
<dbReference type="InterPro" id="IPR028061">
    <property type="entry name" value="Fis1_TPR_C"/>
</dbReference>
<dbReference type="RefSeq" id="XP_011497166.1">
    <property type="nucleotide sequence ID" value="XM_011498864.1"/>
</dbReference>
<dbReference type="PANTHER" id="PTHR13247:SF0">
    <property type="entry name" value="MITOCHONDRIAL FISSION 1 PROTEIN"/>
    <property type="match status" value="1"/>
</dbReference>
<dbReference type="GO" id="GO:0000266">
    <property type="term" value="P:mitochondrial fission"/>
    <property type="evidence" value="ECO:0007669"/>
    <property type="project" value="InterPro"/>
</dbReference>
<dbReference type="GO" id="GO:0016559">
    <property type="term" value="P:peroxisome fission"/>
    <property type="evidence" value="ECO:0007669"/>
    <property type="project" value="TreeGrafter"/>
</dbReference>
<keyword evidence="5 8" id="KW-1133">Transmembrane helix</keyword>
<dbReference type="Proteomes" id="UP000695007">
    <property type="component" value="Unplaced"/>
</dbReference>
<dbReference type="CTD" id="51024"/>
<dbReference type="InterPro" id="IPR011990">
    <property type="entry name" value="TPR-like_helical_dom_sf"/>
</dbReference>
<dbReference type="InterPro" id="IPR016543">
    <property type="entry name" value="Fis1"/>
</dbReference>
<name>A0AAJ6YFM1_9HYME</name>
<evidence type="ECO:0000256" key="7">
    <source>
        <dbReference type="ARBA" id="ARBA00023136"/>
    </source>
</evidence>
<keyword evidence="6" id="KW-0496">Mitochondrion</keyword>